<dbReference type="Gene3D" id="6.10.140.2220">
    <property type="match status" value="1"/>
</dbReference>
<protein>
    <submittedName>
        <fullName evidence="2">Uncharacterized protein</fullName>
    </submittedName>
</protein>
<feature type="compositionally biased region" description="Basic and acidic residues" evidence="1">
    <location>
        <begin position="532"/>
        <end position="543"/>
    </location>
</feature>
<feature type="region of interest" description="Disordered" evidence="1">
    <location>
        <begin position="531"/>
        <end position="551"/>
    </location>
</feature>
<reference evidence="2 3" key="1">
    <citation type="submission" date="2019-12" db="EMBL/GenBank/DDBJ databases">
        <title>Draft genome sequence of the ascomycete Xylaria multiplex DSM 110363.</title>
        <authorList>
            <person name="Buettner E."/>
            <person name="Kellner H."/>
        </authorList>
    </citation>
    <scope>NUCLEOTIDE SEQUENCE [LARGE SCALE GENOMIC DNA]</scope>
    <source>
        <strain evidence="2 3">DSM 110363</strain>
    </source>
</reference>
<dbReference type="EMBL" id="WUBL01000046">
    <property type="protein sequence ID" value="KAF2968756.1"/>
    <property type="molecule type" value="Genomic_DNA"/>
</dbReference>
<organism evidence="2 3">
    <name type="scientific">Xylaria multiplex</name>
    <dbReference type="NCBI Taxonomy" id="323545"/>
    <lineage>
        <taxon>Eukaryota</taxon>
        <taxon>Fungi</taxon>
        <taxon>Dikarya</taxon>
        <taxon>Ascomycota</taxon>
        <taxon>Pezizomycotina</taxon>
        <taxon>Sordariomycetes</taxon>
        <taxon>Xylariomycetidae</taxon>
        <taxon>Xylariales</taxon>
        <taxon>Xylariaceae</taxon>
        <taxon>Xylaria</taxon>
    </lineage>
</organism>
<proteinExistence type="predicted"/>
<sequence length="551" mass="63015">MDSVEKLFQGFKDPEVDSVAGSKESSRMVHEALVQFLKDPPSEDPDYEYLIFHAKMALAEDEATYSYFSQQLSHLAVQKTINRKDKSYKARQLKYYRWFGLGMKKETYPFPGAKPTGHPSTTRIAALVSSPSCAACGKTNANMRCPDCSFQDDRHIVEKTSYCNKQCLQDHYKTHKPICEGRLMVYHATSLLGHIFLGMQEATYVYPLGEVYKKNGITYLVDDSWDRAGMIGRRIFTSFPKHMVDSEDLYRSYTEVLLWGQSEELGLSMFDLIKYLFKPMCKSMEQAFVYPRNVIAPVCYLSDGKALSICLYRHTVLKVTLKSNEQYVIDLTGAQFGWKETLAPWTTWSDLRSAATECQPFKRTSSSLRAAFLNSVMEMQQQEARATLIKSILKDLNTSLQTNRDGRPFDLNKLLKSNAMDYQRAESTIKDLIRQKVFIVITNEFYKDQYRLWVGGEPGFGINIAKNQAKILKKIWLAPKEYDRLKDSGTDMRKLWVERLGNKVKENKPAAQGMLASVVKMETIKENQALETLKKTEKAEKPSHAHGGSKK</sequence>
<evidence type="ECO:0000313" key="2">
    <source>
        <dbReference type="EMBL" id="KAF2968756.1"/>
    </source>
</evidence>
<gene>
    <name evidence="2" type="ORF">GQX73_g4837</name>
</gene>
<dbReference type="Proteomes" id="UP000481858">
    <property type="component" value="Unassembled WGS sequence"/>
</dbReference>
<dbReference type="InParanoid" id="A0A7C8N5G5"/>
<evidence type="ECO:0000313" key="3">
    <source>
        <dbReference type="Proteomes" id="UP000481858"/>
    </source>
</evidence>
<dbReference type="OrthoDB" id="432970at2759"/>
<keyword evidence="3" id="KW-1185">Reference proteome</keyword>
<dbReference type="SUPFAM" id="SSF144232">
    <property type="entry name" value="HIT/MYND zinc finger-like"/>
    <property type="match status" value="1"/>
</dbReference>
<name>A0A7C8N5G5_9PEZI</name>
<accession>A0A7C8N5G5</accession>
<evidence type="ECO:0000256" key="1">
    <source>
        <dbReference type="SAM" id="MobiDB-lite"/>
    </source>
</evidence>
<dbReference type="AlphaFoldDB" id="A0A7C8N5G5"/>
<comment type="caution">
    <text evidence="2">The sequence shown here is derived from an EMBL/GenBank/DDBJ whole genome shotgun (WGS) entry which is preliminary data.</text>
</comment>